<protein>
    <recommendedName>
        <fullName evidence="4">Preprotein translocase subunit YajC</fullName>
    </recommendedName>
</protein>
<evidence type="ECO:0000313" key="3">
    <source>
        <dbReference type="Proteomes" id="UP000295493"/>
    </source>
</evidence>
<dbReference type="AlphaFoldDB" id="A0A4V3BSS7"/>
<evidence type="ECO:0000313" key="2">
    <source>
        <dbReference type="EMBL" id="TDN79868.1"/>
    </source>
</evidence>
<gene>
    <name evidence="2" type="ORF">EV664_11123</name>
</gene>
<name>A0A4V3BSS7_9SPHN</name>
<proteinExistence type="predicted"/>
<comment type="caution">
    <text evidence="2">The sequence shown here is derived from an EMBL/GenBank/DDBJ whole genome shotgun (WGS) entry which is preliminary data.</text>
</comment>
<reference evidence="2 3" key="1">
    <citation type="submission" date="2019-03" db="EMBL/GenBank/DDBJ databases">
        <title>Genomic Encyclopedia of Type Strains, Phase IV (KMG-IV): sequencing the most valuable type-strain genomes for metagenomic binning, comparative biology and taxonomic classification.</title>
        <authorList>
            <person name="Goeker M."/>
        </authorList>
    </citation>
    <scope>NUCLEOTIDE SEQUENCE [LARGE SCALE GENOMIC DNA]</scope>
    <source>
        <strain evidence="2 3">DSM 25059</strain>
    </source>
</reference>
<feature type="chain" id="PRO_5020309995" description="Preprotein translocase subunit YajC" evidence="1">
    <location>
        <begin position="22"/>
        <end position="534"/>
    </location>
</feature>
<keyword evidence="3" id="KW-1185">Reference proteome</keyword>
<evidence type="ECO:0008006" key="4">
    <source>
        <dbReference type="Google" id="ProtNLM"/>
    </source>
</evidence>
<sequence>MRGWPLLCGVAVLALPMAASAQQSRPRITPHIEASQVLTADLQSGDVLTYSTLGAGVDVSVQSRRVRVQLDYNYQHRFGYGDRLSDSYVHSGLGRAEIDVARGVRFDASALATRTRADIRGAAPTLLVGDADNITQIYSVDLGPSVESAIGPVRIDASYRLGYTHADSPGVAGISGQPAIDYFGNSTRQSFAASATTRPGRMLPVGITISGSVNREDASQLDQRYLGRNIGGELLWPFVRTIALVAGAGYEEIRVSQRDPLTDALGNPVIGDDGRFVTAPGSPRRTAYATDNPLYWNAGLIWRPSHRTELETRIGRRYDSWSYTGSFTHEIGEGSGIRIAVYDGIQSFGRQLGGALDSLPTRFGTEADTFSNNYNGCVFGTAGNAVGGCLNGALQSLAAANYRARGVDGVIAFNRGQTRLGLGLGYTQRRFFAPQDAAGGATIDGVTDRSYYVQAFAARALSPVSSLTGNLYANYFDGGPGTATPVWSVGANAAYARSFGRLAASLSAGLFTYQRDGADMDISVQALLGLGYDF</sequence>
<dbReference type="SUPFAM" id="SSF56935">
    <property type="entry name" value="Porins"/>
    <property type="match status" value="1"/>
</dbReference>
<dbReference type="Proteomes" id="UP000295493">
    <property type="component" value="Unassembled WGS sequence"/>
</dbReference>
<organism evidence="2 3">
    <name type="scientific">Stakelama pacifica</name>
    <dbReference type="NCBI Taxonomy" id="517720"/>
    <lineage>
        <taxon>Bacteria</taxon>
        <taxon>Pseudomonadati</taxon>
        <taxon>Pseudomonadota</taxon>
        <taxon>Alphaproteobacteria</taxon>
        <taxon>Sphingomonadales</taxon>
        <taxon>Sphingomonadaceae</taxon>
        <taxon>Stakelama</taxon>
    </lineage>
</organism>
<accession>A0A4V3BSS7</accession>
<feature type="signal peptide" evidence="1">
    <location>
        <begin position="1"/>
        <end position="21"/>
    </location>
</feature>
<evidence type="ECO:0000256" key="1">
    <source>
        <dbReference type="SAM" id="SignalP"/>
    </source>
</evidence>
<dbReference type="EMBL" id="SNWD01000011">
    <property type="protein sequence ID" value="TDN79868.1"/>
    <property type="molecule type" value="Genomic_DNA"/>
</dbReference>
<keyword evidence="1" id="KW-0732">Signal</keyword>